<dbReference type="Proteomes" id="UP000634136">
    <property type="component" value="Unassembled WGS sequence"/>
</dbReference>
<evidence type="ECO:0000313" key="2">
    <source>
        <dbReference type="EMBL" id="KAF7822009.1"/>
    </source>
</evidence>
<proteinExistence type="predicted"/>
<reference evidence="2" key="1">
    <citation type="submission" date="2020-09" db="EMBL/GenBank/DDBJ databases">
        <title>Genome-Enabled Discovery of Anthraquinone Biosynthesis in Senna tora.</title>
        <authorList>
            <person name="Kang S.-H."/>
            <person name="Pandey R.P."/>
            <person name="Lee C.-M."/>
            <person name="Sim J.-S."/>
            <person name="Jeong J.-T."/>
            <person name="Choi B.-S."/>
            <person name="Jung M."/>
            <person name="Ginzburg D."/>
            <person name="Zhao K."/>
            <person name="Won S.Y."/>
            <person name="Oh T.-J."/>
            <person name="Yu Y."/>
            <person name="Kim N.-H."/>
            <person name="Lee O.R."/>
            <person name="Lee T.-H."/>
            <person name="Bashyal P."/>
            <person name="Kim T.-S."/>
            <person name="Lee W.-H."/>
            <person name="Kawkins C."/>
            <person name="Kim C.-K."/>
            <person name="Kim J.S."/>
            <person name="Ahn B.O."/>
            <person name="Rhee S.Y."/>
            <person name="Sohng J.K."/>
        </authorList>
    </citation>
    <scope>NUCLEOTIDE SEQUENCE</scope>
    <source>
        <tissue evidence="2">Leaf</tissue>
    </source>
</reference>
<name>A0A834TJ31_9FABA</name>
<feature type="compositionally biased region" description="Polar residues" evidence="1">
    <location>
        <begin position="82"/>
        <end position="94"/>
    </location>
</feature>
<protein>
    <submittedName>
        <fullName evidence="2">Retrovirus-related Pol polyprotein from transposon TNT 1-94</fullName>
    </submittedName>
</protein>
<feature type="region of interest" description="Disordered" evidence="1">
    <location>
        <begin position="59"/>
        <end position="119"/>
    </location>
</feature>
<comment type="caution">
    <text evidence="2">The sequence shown here is derived from an EMBL/GenBank/DDBJ whole genome shotgun (WGS) entry which is preliminary data.</text>
</comment>
<keyword evidence="3" id="KW-1185">Reference proteome</keyword>
<gene>
    <name evidence="2" type="ORF">G2W53_027464</name>
</gene>
<accession>A0A834TJ31</accession>
<evidence type="ECO:0000256" key="1">
    <source>
        <dbReference type="SAM" id="MobiDB-lite"/>
    </source>
</evidence>
<dbReference type="EMBL" id="JAAIUW010000008">
    <property type="protein sequence ID" value="KAF7822009.1"/>
    <property type="molecule type" value="Genomic_DNA"/>
</dbReference>
<organism evidence="2 3">
    <name type="scientific">Senna tora</name>
    <dbReference type="NCBI Taxonomy" id="362788"/>
    <lineage>
        <taxon>Eukaryota</taxon>
        <taxon>Viridiplantae</taxon>
        <taxon>Streptophyta</taxon>
        <taxon>Embryophyta</taxon>
        <taxon>Tracheophyta</taxon>
        <taxon>Spermatophyta</taxon>
        <taxon>Magnoliopsida</taxon>
        <taxon>eudicotyledons</taxon>
        <taxon>Gunneridae</taxon>
        <taxon>Pentapetalae</taxon>
        <taxon>rosids</taxon>
        <taxon>fabids</taxon>
        <taxon>Fabales</taxon>
        <taxon>Fabaceae</taxon>
        <taxon>Caesalpinioideae</taxon>
        <taxon>Cassia clade</taxon>
        <taxon>Senna</taxon>
    </lineage>
</organism>
<dbReference type="AlphaFoldDB" id="A0A834TJ31"/>
<evidence type="ECO:0000313" key="3">
    <source>
        <dbReference type="Proteomes" id="UP000634136"/>
    </source>
</evidence>
<sequence>MNGRKFLGRNGFPMFYQHFLETIGMDITSTEQGTKRMIGHAKERNGLYYLDTCNKGHSVQNSALQPQQPSDPPQISPDPDLNLQTNQTLDSTRPLQVYSRRKAPPPTSESVQSSPSEPQYVEVIDSSNPHTHDYDVPIALRNDCNSELELIQAADYWDSIKSYQDQPH</sequence>
<feature type="compositionally biased region" description="Low complexity" evidence="1">
    <location>
        <begin position="108"/>
        <end position="119"/>
    </location>
</feature>